<sequence length="620" mass="68391">MPAVLQSTINLLETELAKARAALQEIQPHTGPSMMLGDEVTVGAMAAYRRNLIGRAPDFYYGSHRLTHKDLGLTSPVGDASPHDTHAWFNSPQCTLPRRTNLLDIFSNSLILDHMAPYLSTSSLLALASTSRFLYFMIMKTPYVFRHLDLSRCRGAQVPTGPGGYGFDNVQLDDSLTEDEFYSAHLKAVFASLERRSILQDVRTLILDGLSVPADLVSEIVLTDRFNVNILSIRECQHLNERKLMQVLQHAVRPTRPEGMPRVKGIYLFTPKNSFPIPGLSRYRDWWSSRLESSRDAGRMLPSSIFEELSTSPSQLQQHEWYRPSGRLLKRTFEDGWAQTLQKCQGIISFDAVLCRGPRHNMNFFSSENEDGSRPEGRFLGPAIATVALGPRGCDGCHSSPEGPAIWGQSADDHFPLLTPLPLHSSTIATAKCPALFPDESACHIPKELDRACLPTKPLSAQHQAAGMAMRAHHRNERHLGLALVKIAGSVGQLVLPASSTVSVFATAAREIIALSTMMAALQRCVTGATLPHAVEQESFRPSFVSVGILTVCIVLYPFAGIEDAPFASSTQLQIMNFLLDFGGRAYPYFIVCSPSASSLETNDGVGRFWIYDDILIPVQ</sequence>
<evidence type="ECO:0000313" key="1">
    <source>
        <dbReference type="EMBL" id="TQB70806.1"/>
    </source>
</evidence>
<protein>
    <recommendedName>
        <fullName evidence="3">F-box domain-containing protein</fullName>
    </recommendedName>
</protein>
<comment type="caution">
    <text evidence="1">The sequence shown here is derived from an EMBL/GenBank/DDBJ whole genome shotgun (WGS) entry which is preliminary data.</text>
</comment>
<proteinExistence type="predicted"/>
<gene>
    <name evidence="1" type="ORF">MPDQ_008031</name>
</gene>
<dbReference type="STRING" id="5098.A0A507QUR9"/>
<name>A0A507QUR9_MONPU</name>
<dbReference type="Proteomes" id="UP000319663">
    <property type="component" value="Unassembled WGS sequence"/>
</dbReference>
<dbReference type="EMBL" id="VIFY01000094">
    <property type="protein sequence ID" value="TQB70806.1"/>
    <property type="molecule type" value="Genomic_DNA"/>
</dbReference>
<keyword evidence="2" id="KW-1185">Reference proteome</keyword>
<evidence type="ECO:0008006" key="3">
    <source>
        <dbReference type="Google" id="ProtNLM"/>
    </source>
</evidence>
<dbReference type="AlphaFoldDB" id="A0A507QUR9"/>
<organism evidence="1 2">
    <name type="scientific">Monascus purpureus</name>
    <name type="common">Red mold</name>
    <name type="synonym">Monascus anka</name>
    <dbReference type="NCBI Taxonomy" id="5098"/>
    <lineage>
        <taxon>Eukaryota</taxon>
        <taxon>Fungi</taxon>
        <taxon>Dikarya</taxon>
        <taxon>Ascomycota</taxon>
        <taxon>Pezizomycotina</taxon>
        <taxon>Eurotiomycetes</taxon>
        <taxon>Eurotiomycetidae</taxon>
        <taxon>Eurotiales</taxon>
        <taxon>Aspergillaceae</taxon>
        <taxon>Monascus</taxon>
    </lineage>
</organism>
<evidence type="ECO:0000313" key="2">
    <source>
        <dbReference type="Proteomes" id="UP000319663"/>
    </source>
</evidence>
<accession>A0A507QUR9</accession>
<reference evidence="1 2" key="1">
    <citation type="submission" date="2019-06" db="EMBL/GenBank/DDBJ databases">
        <title>Wine fermentation using esterase from Monascus purpureus.</title>
        <authorList>
            <person name="Geng C."/>
            <person name="Zhang Y."/>
        </authorList>
    </citation>
    <scope>NUCLEOTIDE SEQUENCE [LARGE SCALE GENOMIC DNA]</scope>
    <source>
        <strain evidence="1">HQ1</strain>
    </source>
</reference>